<dbReference type="SUPFAM" id="SSF53067">
    <property type="entry name" value="Actin-like ATPase domain"/>
    <property type="match status" value="2"/>
</dbReference>
<dbReference type="Gene3D" id="3.30.420.40">
    <property type="match status" value="2"/>
</dbReference>
<reference evidence="1" key="2">
    <citation type="submission" date="2023-05" db="EMBL/GenBank/DDBJ databases">
        <authorList>
            <consortium name="Lawrence Berkeley National Laboratory"/>
            <person name="Steindorff A."/>
            <person name="Hensen N."/>
            <person name="Bonometti L."/>
            <person name="Westerberg I."/>
            <person name="Brannstrom I.O."/>
            <person name="Guillou S."/>
            <person name="Cros-Aarteil S."/>
            <person name="Calhoun S."/>
            <person name="Haridas S."/>
            <person name="Kuo A."/>
            <person name="Mondo S."/>
            <person name="Pangilinan J."/>
            <person name="Riley R."/>
            <person name="Labutti K."/>
            <person name="Andreopoulos B."/>
            <person name="Lipzen A."/>
            <person name="Chen C."/>
            <person name="Yanf M."/>
            <person name="Daum C."/>
            <person name="Ng V."/>
            <person name="Clum A."/>
            <person name="Ohm R."/>
            <person name="Martin F."/>
            <person name="Silar P."/>
            <person name="Natvig D."/>
            <person name="Lalanne C."/>
            <person name="Gautier V."/>
            <person name="Ament-Velasquez S.L."/>
            <person name="Kruys A."/>
            <person name="Hutchinson M.I."/>
            <person name="Powell A.J."/>
            <person name="Barry K."/>
            <person name="Miller A.N."/>
            <person name="Grigoriev I.V."/>
            <person name="Debuchy R."/>
            <person name="Gladieux P."/>
            <person name="Thoren M.H."/>
            <person name="Johannesson H."/>
        </authorList>
    </citation>
    <scope>NUCLEOTIDE SEQUENCE</scope>
    <source>
        <strain evidence="1">CBS 538.74</strain>
    </source>
</reference>
<organism evidence="1 2">
    <name type="scientific">Chaetomidium leptoderma</name>
    <dbReference type="NCBI Taxonomy" id="669021"/>
    <lineage>
        <taxon>Eukaryota</taxon>
        <taxon>Fungi</taxon>
        <taxon>Dikarya</taxon>
        <taxon>Ascomycota</taxon>
        <taxon>Pezizomycotina</taxon>
        <taxon>Sordariomycetes</taxon>
        <taxon>Sordariomycetidae</taxon>
        <taxon>Sordariales</taxon>
        <taxon>Chaetomiaceae</taxon>
        <taxon>Chaetomidium</taxon>
    </lineage>
</organism>
<accession>A0AAN6VK34</accession>
<dbReference type="AlphaFoldDB" id="A0AAN6VK34"/>
<protein>
    <recommendedName>
        <fullName evidence="3">Actin-like ATPase domain-containing protein</fullName>
    </recommendedName>
</protein>
<dbReference type="Gene3D" id="3.90.640.10">
    <property type="entry name" value="Actin, Chain A, domain 4"/>
    <property type="match status" value="1"/>
</dbReference>
<evidence type="ECO:0000313" key="2">
    <source>
        <dbReference type="Proteomes" id="UP001302745"/>
    </source>
</evidence>
<gene>
    <name evidence="1" type="ORF">C8A00DRAFT_34562</name>
</gene>
<evidence type="ECO:0000313" key="1">
    <source>
        <dbReference type="EMBL" id="KAK4152712.1"/>
    </source>
</evidence>
<proteinExistence type="predicted"/>
<name>A0AAN6VK34_9PEZI</name>
<dbReference type="Proteomes" id="UP001302745">
    <property type="component" value="Unassembled WGS sequence"/>
</dbReference>
<dbReference type="InterPro" id="IPR043129">
    <property type="entry name" value="ATPase_NBD"/>
</dbReference>
<keyword evidence="2" id="KW-1185">Reference proteome</keyword>
<dbReference type="PANTHER" id="PTHR14187">
    <property type="entry name" value="ALPHA KINASE/ELONGATION FACTOR 2 KINASE"/>
    <property type="match status" value="1"/>
</dbReference>
<reference evidence="1" key="1">
    <citation type="journal article" date="2023" name="Mol. Phylogenet. Evol.">
        <title>Genome-scale phylogeny and comparative genomics of the fungal order Sordariales.</title>
        <authorList>
            <person name="Hensen N."/>
            <person name="Bonometti L."/>
            <person name="Westerberg I."/>
            <person name="Brannstrom I.O."/>
            <person name="Guillou S."/>
            <person name="Cros-Aarteil S."/>
            <person name="Calhoun S."/>
            <person name="Haridas S."/>
            <person name="Kuo A."/>
            <person name="Mondo S."/>
            <person name="Pangilinan J."/>
            <person name="Riley R."/>
            <person name="LaButti K."/>
            <person name="Andreopoulos B."/>
            <person name="Lipzen A."/>
            <person name="Chen C."/>
            <person name="Yan M."/>
            <person name="Daum C."/>
            <person name="Ng V."/>
            <person name="Clum A."/>
            <person name="Steindorff A."/>
            <person name="Ohm R.A."/>
            <person name="Martin F."/>
            <person name="Silar P."/>
            <person name="Natvig D.O."/>
            <person name="Lalanne C."/>
            <person name="Gautier V."/>
            <person name="Ament-Velasquez S.L."/>
            <person name="Kruys A."/>
            <person name="Hutchinson M.I."/>
            <person name="Powell A.J."/>
            <person name="Barry K."/>
            <person name="Miller A.N."/>
            <person name="Grigoriev I.V."/>
            <person name="Debuchy R."/>
            <person name="Gladieux P."/>
            <person name="Hiltunen Thoren M."/>
            <person name="Johannesson H."/>
        </authorList>
    </citation>
    <scope>NUCLEOTIDE SEQUENCE</scope>
    <source>
        <strain evidence="1">CBS 538.74</strain>
    </source>
</reference>
<dbReference type="CDD" id="cd10170">
    <property type="entry name" value="ASKHA_NBD_HSP70"/>
    <property type="match status" value="1"/>
</dbReference>
<dbReference type="PANTHER" id="PTHR14187:SF5">
    <property type="entry name" value="HEAT SHOCK 70 KDA PROTEIN 12A"/>
    <property type="match status" value="1"/>
</dbReference>
<dbReference type="EMBL" id="MU856964">
    <property type="protein sequence ID" value="KAK4152712.1"/>
    <property type="molecule type" value="Genomic_DNA"/>
</dbReference>
<comment type="caution">
    <text evidence="1">The sequence shown here is derived from an EMBL/GenBank/DDBJ whole genome shotgun (WGS) entry which is preliminary data.</text>
</comment>
<evidence type="ECO:0008006" key="3">
    <source>
        <dbReference type="Google" id="ProtNLM"/>
    </source>
</evidence>
<sequence length="616" mass="67466">MAATFFQHPLHEANLRFAIGVDFGATSSGANVKFSGDCTGEQDLFIGRWTSGHTGSHSTLSDVKIPTRLALGGPGQDAGKPARWGFQVPDDERSFRWFKLGLVHRDDVSDGDSDGLFDDLQASTELKEAESLRDQQRTTATKLTEEYLRNLWKHIVEQIASRLRITEDDVRASEMHVVIGIPANSKPATVSRLKCAAKAAGIPGYRHPLSSIDFCIEPEAAAVALVEHGGVSLDLTSGDVIIVCDCGGGTADAASYEVISTQPFELEECLPGKARFCGPVLLDGIFKGHIEQKVQQAADSLNTGPVPTDDVWALYTRLWDHRIKRMFDGSPGHWTEAIPGHLTTARGKRAGLRSAAKHVGFTGGELEAILDPTLHKILGLVRQQVEGVWQKLNKLPKSVIVCGGFSENPYLRIKMEEQVKNLNQEYSGQQTHDTNRPIRFEVAPDIYNRRLVAMGCAIRAYKEHCEHLDSSSRASAWVASRIARASYGIYSGKTILPRQFVAKGDSLLVAEPPRVVLTPADFAFQEGNGAATVDIYQGQEAQLKRDTMMQLCRLTWTGVGLDRLVEAFHRSPPRSVELAVHYATHNVTFVVLIDGEVQLPGVEAGLVASYEMYDAA</sequence>